<dbReference type="EMBL" id="JAHRIQ010050806">
    <property type="protein sequence ID" value="MEQ2238141.1"/>
    <property type="molecule type" value="Genomic_DNA"/>
</dbReference>
<organism evidence="1 2">
    <name type="scientific">Ilyodon furcidens</name>
    <name type="common">goldbreast splitfin</name>
    <dbReference type="NCBI Taxonomy" id="33524"/>
    <lineage>
        <taxon>Eukaryota</taxon>
        <taxon>Metazoa</taxon>
        <taxon>Chordata</taxon>
        <taxon>Craniata</taxon>
        <taxon>Vertebrata</taxon>
        <taxon>Euteleostomi</taxon>
        <taxon>Actinopterygii</taxon>
        <taxon>Neopterygii</taxon>
        <taxon>Teleostei</taxon>
        <taxon>Neoteleostei</taxon>
        <taxon>Acanthomorphata</taxon>
        <taxon>Ovalentaria</taxon>
        <taxon>Atherinomorphae</taxon>
        <taxon>Cyprinodontiformes</taxon>
        <taxon>Goodeidae</taxon>
        <taxon>Ilyodon</taxon>
    </lineage>
</organism>
<comment type="caution">
    <text evidence="1">The sequence shown here is derived from an EMBL/GenBank/DDBJ whole genome shotgun (WGS) entry which is preliminary data.</text>
</comment>
<evidence type="ECO:0000313" key="1">
    <source>
        <dbReference type="EMBL" id="MEQ2238141.1"/>
    </source>
</evidence>
<protein>
    <submittedName>
        <fullName evidence="1">Uncharacterized protein</fullName>
    </submittedName>
</protein>
<proteinExistence type="predicted"/>
<reference evidence="1 2" key="1">
    <citation type="submission" date="2021-06" db="EMBL/GenBank/DDBJ databases">
        <authorList>
            <person name="Palmer J.M."/>
        </authorList>
    </citation>
    <scope>NUCLEOTIDE SEQUENCE [LARGE SCALE GENOMIC DNA]</scope>
    <source>
        <strain evidence="2">if_2019</strain>
        <tissue evidence="1">Muscle</tissue>
    </source>
</reference>
<keyword evidence="2" id="KW-1185">Reference proteome</keyword>
<dbReference type="Proteomes" id="UP001482620">
    <property type="component" value="Unassembled WGS sequence"/>
</dbReference>
<accession>A0ABV0TZB8</accession>
<name>A0ABV0TZB8_9TELE</name>
<sequence length="75" mass="8487">MTAITEGELYGHRASFTQRRNYRCSTLDHQGAVKASSGNCCASHQRKTDDVSSWPAQIRLERETGENCVEFYEMA</sequence>
<evidence type="ECO:0000313" key="2">
    <source>
        <dbReference type="Proteomes" id="UP001482620"/>
    </source>
</evidence>
<gene>
    <name evidence="1" type="ORF">ILYODFUR_030298</name>
</gene>